<dbReference type="InterPro" id="IPR032708">
    <property type="entry name" value="McjB_C"/>
</dbReference>
<dbReference type="Proteomes" id="UP000516428">
    <property type="component" value="Chromosome"/>
</dbReference>
<name>A0A7H1B5C9_9ACTN</name>
<evidence type="ECO:0000313" key="3">
    <source>
        <dbReference type="Proteomes" id="UP000516428"/>
    </source>
</evidence>
<evidence type="ECO:0000259" key="1">
    <source>
        <dbReference type="Pfam" id="PF13471"/>
    </source>
</evidence>
<sequence length="137" mass="14752">MSTEMTMPGGGTRGLRTRAVVGVALLVARLRPDRLRRVLTFLSRGARPASHATALAAYESVVTTSRRCAGWYGCLPRSVAVALLCRLSGTWPVWHAGVRAAPPFAPHAWIEAEARLVGEAATLDEYRPLMSVAPSSR</sequence>
<evidence type="ECO:0000313" key="2">
    <source>
        <dbReference type="EMBL" id="QNS03934.1"/>
    </source>
</evidence>
<dbReference type="Pfam" id="PF13471">
    <property type="entry name" value="Transglut_core3"/>
    <property type="match status" value="1"/>
</dbReference>
<organism evidence="2 3">
    <name type="scientific">Streptomyces xanthii</name>
    <dbReference type="NCBI Taxonomy" id="2768069"/>
    <lineage>
        <taxon>Bacteria</taxon>
        <taxon>Bacillati</taxon>
        <taxon>Actinomycetota</taxon>
        <taxon>Actinomycetes</taxon>
        <taxon>Kitasatosporales</taxon>
        <taxon>Streptomycetaceae</taxon>
        <taxon>Streptomyces</taxon>
    </lineage>
</organism>
<dbReference type="NCBIfam" id="NF033537">
    <property type="entry name" value="lasso_biosyn_B2"/>
    <property type="match status" value="1"/>
</dbReference>
<dbReference type="KEGG" id="sxn:IAG42_10050"/>
<keyword evidence="3" id="KW-1185">Reference proteome</keyword>
<dbReference type="RefSeq" id="WP_188336677.1">
    <property type="nucleotide sequence ID" value="NZ_CP061281.1"/>
</dbReference>
<gene>
    <name evidence="2" type="ORF">IAG42_10050</name>
</gene>
<protein>
    <submittedName>
        <fullName evidence="2">Lasso peptide biosynthesis B2 protein</fullName>
    </submittedName>
</protein>
<dbReference type="AlphaFoldDB" id="A0A7H1B5C9"/>
<proteinExistence type="predicted"/>
<feature type="domain" description="Microcin J25-processing protein McjB C-terminal" evidence="1">
    <location>
        <begin position="20"/>
        <end position="131"/>
    </location>
</feature>
<accession>A0A7H1B5C9</accession>
<dbReference type="InterPro" id="IPR053521">
    <property type="entry name" value="McjB-like"/>
</dbReference>
<reference evidence="2 3" key="1">
    <citation type="submission" date="2020-09" db="EMBL/GenBank/DDBJ databases">
        <title>A novel species.</title>
        <authorList>
            <person name="Gao J."/>
        </authorList>
    </citation>
    <scope>NUCLEOTIDE SEQUENCE [LARGE SCALE GENOMIC DNA]</scope>
    <source>
        <strain evidence="2 3">CRXT-Y-14</strain>
    </source>
</reference>
<dbReference type="EMBL" id="CP061281">
    <property type="protein sequence ID" value="QNS03934.1"/>
    <property type="molecule type" value="Genomic_DNA"/>
</dbReference>